<protein>
    <submittedName>
        <fullName evidence="7">Nucleoporin-domain-containing protein</fullName>
    </submittedName>
</protein>
<dbReference type="InterPro" id="IPR004870">
    <property type="entry name" value="Nucleoporin_Nup155"/>
</dbReference>
<dbReference type="OrthoDB" id="338970at2759"/>
<feature type="domain" description="Nucleoporin Nup133/Nup155-like C-terminal" evidence="5">
    <location>
        <begin position="555"/>
        <end position="1187"/>
    </location>
</feature>
<dbReference type="InterPro" id="IPR014908">
    <property type="entry name" value="Nucleoporin_Nup133/Nup155_N"/>
</dbReference>
<dbReference type="STRING" id="329046.A0A1Y2C791"/>
<keyword evidence="8" id="KW-1185">Reference proteome</keyword>
<dbReference type="GO" id="GO:0000972">
    <property type="term" value="P:transcription-dependent tethering of RNA polymerase II gene DNA at nuclear periphery"/>
    <property type="evidence" value="ECO:0007669"/>
    <property type="project" value="TreeGrafter"/>
</dbReference>
<evidence type="ECO:0000259" key="6">
    <source>
        <dbReference type="Pfam" id="PF08801"/>
    </source>
</evidence>
<dbReference type="GO" id="GO:0006606">
    <property type="term" value="P:protein import into nucleus"/>
    <property type="evidence" value="ECO:0007669"/>
    <property type="project" value="TreeGrafter"/>
</dbReference>
<dbReference type="GO" id="GO:0017056">
    <property type="term" value="F:structural constituent of nuclear pore"/>
    <property type="evidence" value="ECO:0007669"/>
    <property type="project" value="InterPro"/>
</dbReference>
<evidence type="ECO:0000256" key="1">
    <source>
        <dbReference type="ARBA" id="ARBA00004123"/>
    </source>
</evidence>
<feature type="domain" description="Nucleoporin Nup133/Nup155-like N-terminal" evidence="6">
    <location>
        <begin position="54"/>
        <end position="360"/>
    </location>
</feature>
<evidence type="ECO:0000256" key="2">
    <source>
        <dbReference type="ARBA" id="ARBA00007373"/>
    </source>
</evidence>
<evidence type="ECO:0000259" key="5">
    <source>
        <dbReference type="Pfam" id="PF03177"/>
    </source>
</evidence>
<evidence type="ECO:0000313" key="7">
    <source>
        <dbReference type="EMBL" id="ORY42767.1"/>
    </source>
</evidence>
<evidence type="ECO:0000256" key="3">
    <source>
        <dbReference type="ARBA" id="ARBA00022448"/>
    </source>
</evidence>
<comment type="caution">
    <text evidence="7">The sequence shown here is derived from an EMBL/GenBank/DDBJ whole genome shotgun (WGS) entry which is preliminary data.</text>
</comment>
<dbReference type="EMBL" id="MCGO01000027">
    <property type="protein sequence ID" value="ORY42767.1"/>
    <property type="molecule type" value="Genomic_DNA"/>
</dbReference>
<proteinExistence type="inferred from homology"/>
<gene>
    <name evidence="7" type="ORF">BCR33DRAFT_786073</name>
</gene>
<dbReference type="InterPro" id="IPR042538">
    <property type="entry name" value="Nucleoporin_Nup155_C_3"/>
</dbReference>
<dbReference type="Gene3D" id="1.25.40.440">
    <property type="entry name" value="Nucleoporin, helical domain, central subdomain"/>
    <property type="match status" value="1"/>
</dbReference>
<dbReference type="Gene3D" id="1.20.58.1780">
    <property type="match status" value="1"/>
</dbReference>
<organism evidence="7 8">
    <name type="scientific">Rhizoclosmatium globosum</name>
    <dbReference type="NCBI Taxonomy" id="329046"/>
    <lineage>
        <taxon>Eukaryota</taxon>
        <taxon>Fungi</taxon>
        <taxon>Fungi incertae sedis</taxon>
        <taxon>Chytridiomycota</taxon>
        <taxon>Chytridiomycota incertae sedis</taxon>
        <taxon>Chytridiomycetes</taxon>
        <taxon>Chytridiales</taxon>
        <taxon>Chytriomycetaceae</taxon>
        <taxon>Rhizoclosmatium</taxon>
    </lineage>
</organism>
<keyword evidence="3" id="KW-0813">Transport</keyword>
<dbReference type="Gene3D" id="1.25.40.450">
    <property type="entry name" value="Nucleoporin, helical domain, N-terminal subdomain"/>
    <property type="match status" value="1"/>
</dbReference>
<dbReference type="GO" id="GO:0006405">
    <property type="term" value="P:RNA export from nucleus"/>
    <property type="evidence" value="ECO:0007669"/>
    <property type="project" value="TreeGrafter"/>
</dbReference>
<evidence type="ECO:0000256" key="4">
    <source>
        <dbReference type="ARBA" id="ARBA00023242"/>
    </source>
</evidence>
<dbReference type="Pfam" id="PF08801">
    <property type="entry name" value="Nucleoporin_N"/>
    <property type="match status" value="1"/>
</dbReference>
<dbReference type="AlphaFoldDB" id="A0A1Y2C791"/>
<accession>A0A1Y2C791</accession>
<evidence type="ECO:0000313" key="8">
    <source>
        <dbReference type="Proteomes" id="UP000193642"/>
    </source>
</evidence>
<dbReference type="InterPro" id="IPR007187">
    <property type="entry name" value="Nucleoporin_Nup133/Nup155_C"/>
</dbReference>
<dbReference type="InterPro" id="IPR042537">
    <property type="entry name" value="Nucleoporin_Nup155_C_2"/>
</dbReference>
<dbReference type="Pfam" id="PF03177">
    <property type="entry name" value="Nucleoporin_C"/>
    <property type="match status" value="1"/>
</dbReference>
<dbReference type="GO" id="GO:0044611">
    <property type="term" value="C:nuclear pore inner ring"/>
    <property type="evidence" value="ECO:0007669"/>
    <property type="project" value="TreeGrafter"/>
</dbReference>
<dbReference type="InterPro" id="IPR042533">
    <property type="entry name" value="Nucleoporin_Nup155_C_1"/>
</dbReference>
<dbReference type="GO" id="GO:0036228">
    <property type="term" value="P:protein localization to nuclear inner membrane"/>
    <property type="evidence" value="ECO:0007669"/>
    <property type="project" value="TreeGrafter"/>
</dbReference>
<reference evidence="7 8" key="1">
    <citation type="submission" date="2016-07" db="EMBL/GenBank/DDBJ databases">
        <title>Pervasive Adenine N6-methylation of Active Genes in Fungi.</title>
        <authorList>
            <consortium name="DOE Joint Genome Institute"/>
            <person name="Mondo S.J."/>
            <person name="Dannebaum R.O."/>
            <person name="Kuo R.C."/>
            <person name="Labutti K."/>
            <person name="Haridas S."/>
            <person name="Kuo A."/>
            <person name="Salamov A."/>
            <person name="Ahrendt S.R."/>
            <person name="Lipzen A."/>
            <person name="Sullivan W."/>
            <person name="Andreopoulos W.B."/>
            <person name="Clum A."/>
            <person name="Lindquist E."/>
            <person name="Daum C."/>
            <person name="Ramamoorthy G.K."/>
            <person name="Gryganskyi A."/>
            <person name="Culley D."/>
            <person name="Magnuson J.K."/>
            <person name="James T.Y."/>
            <person name="O'Malley M.A."/>
            <person name="Stajich J.E."/>
            <person name="Spatafora J.W."/>
            <person name="Visel A."/>
            <person name="Grigoriev I.V."/>
        </authorList>
    </citation>
    <scope>NUCLEOTIDE SEQUENCE [LARGE SCALE GENOMIC DNA]</scope>
    <source>
        <strain evidence="7 8">JEL800</strain>
    </source>
</reference>
<sequence length="1193" mass="134779">MATTSPVTAATKVLDAKIATDRKPDLLELLRSKQGAYLHSTEALLDVVAAERMIPLPDQLYREYDFLQCRCFLGLFPEIHRAWITIDHQLFLWNFDSPEEFVVFDEQDQVIVSVGLVKPLPGVFLDEINYLLVVATPIEIMLVAVAYNEAKGPAALNLYRTDITIASDNVSMTSIVGSSNGRIFMCGSNGRLYELQYQSEDGWFTRKCRKIDLTTTAYSLFVPTIFNFVEEDPVRKIIIDAQRNILYALTERSNIELFYLGVDGKDFKKLFRQTDIFSQAQKWLENSGVYPHPYLDPRNFQIVSLHIIPPSESHNVHLMAVSSSGYRLYFACHKEEYYNPNRVTNRTPTAFLLLFVHAPPQNRERLRIHESCYANGAVLAANAVNDEMDSITCFASERTTGAELFGFDKIEGKTWSICESIVKGKTPSTAEDYMIDAAYVKRNIVLTNAGITVFRTHRPIDILVRLLENSSSAGNWHPSFSAFQGWFSVDQICAMSLAIFSSKDYANSNVATWAQRLYFQIGGKPSLRQDNGQQRIVLDNGPLGRPLTTNEYVLSGRHEGLVLFLARLLAPLWKQPIVKKAAAGLAWKPSPALLGSIFESLVTIDTLLNDTPSLTSAPNPNDIDYTNIGGAQSVGEKEAWQEEKLSMRNLHSLIKMTIEGISFVLMLMDFKLLTLTEILEERLVKYLLEETFESLVTLKIGKEIGKQIFSKIVQIKIGQGVRVSEICDLAQSKCPTFCCVEDVVLYKGMESLSMAKSGDGQLGRQLLTESLNLFLNILPTLSFEKVAELVEAYKSVLAFTEAITLALSFAQAEDPNAGAFSYFVEGQPTNDYREALFVKRQNCYQLVKSLILSIEYPVDNGAGEVGTVDILEVNRYQAELISLGLRFDDKLFHYFVFDWFMTAGMNDRLLELNSNYLEDFLGMEPVAFERIDLLWKFYVRKESFMKAAHVLYAMAISKAYTLGFLKRLELLQLAVANAKSASVTVVEHDFMRDLEDKNDVALVQMEVVNAVSRLGLQNDVVFDSLLSISELYTHYAKQYNLYEISLLIFYTAEHREGNLVSQTWVKLIKEVLEAENEPSEKLLVLEEKMKSLGARYLSDDHIFPLVFLCTYLETALFQNPSLSGSIGPFDSWVIRVMRSVGVTFNKLFEIYYEMFEARSSPWNTSAGEQYLAARLGSLIGQWSEAVEVSLMER</sequence>
<keyword evidence="4" id="KW-0539">Nucleus</keyword>
<dbReference type="PANTHER" id="PTHR10350:SF6">
    <property type="entry name" value="NUCLEAR PORE COMPLEX PROTEIN NUP155"/>
    <property type="match status" value="1"/>
</dbReference>
<comment type="similarity">
    <text evidence="2">Belongs to the non-repetitive/WGA-negative nucleoporin family.</text>
</comment>
<comment type="subcellular location">
    <subcellularLocation>
        <location evidence="1">Nucleus</location>
    </subcellularLocation>
</comment>
<dbReference type="Proteomes" id="UP000193642">
    <property type="component" value="Unassembled WGS sequence"/>
</dbReference>
<name>A0A1Y2C791_9FUNG</name>
<dbReference type="PANTHER" id="PTHR10350">
    <property type="entry name" value="NUCLEAR PORE COMPLEX PROTEIN NUP155"/>
    <property type="match status" value="1"/>
</dbReference>
<dbReference type="Gene3D" id="1.20.120.1880">
    <property type="entry name" value="Nucleoporin, helical C-terminal domain"/>
    <property type="match status" value="1"/>
</dbReference>